<dbReference type="InterPro" id="IPR006103">
    <property type="entry name" value="Glyco_hydro_2_cat"/>
</dbReference>
<dbReference type="Gene3D" id="2.70.98.10">
    <property type="match status" value="1"/>
</dbReference>
<dbReference type="InterPro" id="IPR023230">
    <property type="entry name" value="Glyco_hydro_2_CS"/>
</dbReference>
<dbReference type="Pfam" id="PF16353">
    <property type="entry name" value="LacZ_4"/>
    <property type="match status" value="1"/>
</dbReference>
<comment type="catalytic activity">
    <reaction evidence="1">
        <text>Hydrolysis of terminal non-reducing beta-D-galactose residues in beta-D-galactosides.</text>
        <dbReference type="EC" id="3.2.1.23"/>
    </reaction>
</comment>
<feature type="domain" description="Beta galactosidase small chain/" evidence="7">
    <location>
        <begin position="760"/>
        <end position="1033"/>
    </location>
</feature>
<accession>A0A381MY67</accession>
<dbReference type="GO" id="GO:0004565">
    <property type="term" value="F:beta-galactosidase activity"/>
    <property type="evidence" value="ECO:0007669"/>
    <property type="project" value="UniProtKB-EC"/>
</dbReference>
<dbReference type="InterPro" id="IPR014718">
    <property type="entry name" value="GH-type_carb-bd"/>
</dbReference>
<evidence type="ECO:0000256" key="1">
    <source>
        <dbReference type="ARBA" id="ARBA00001412"/>
    </source>
</evidence>
<dbReference type="Pfam" id="PF02837">
    <property type="entry name" value="Glyco_hydro_2_N"/>
    <property type="match status" value="1"/>
</dbReference>
<dbReference type="SUPFAM" id="SSF49785">
    <property type="entry name" value="Galactose-binding domain-like"/>
    <property type="match status" value="1"/>
</dbReference>
<dbReference type="EC" id="3.2.1.23" evidence="3"/>
<dbReference type="InterPro" id="IPR006102">
    <property type="entry name" value="Ig-like_GH2"/>
</dbReference>
<evidence type="ECO:0000256" key="4">
    <source>
        <dbReference type="ARBA" id="ARBA00022801"/>
    </source>
</evidence>
<dbReference type="InterPro" id="IPR013783">
    <property type="entry name" value="Ig-like_fold"/>
</dbReference>
<dbReference type="SMART" id="SM01038">
    <property type="entry name" value="Bgal_small_N"/>
    <property type="match status" value="1"/>
</dbReference>
<dbReference type="PANTHER" id="PTHR46323">
    <property type="entry name" value="BETA-GALACTOSIDASE"/>
    <property type="match status" value="1"/>
</dbReference>
<dbReference type="PROSITE" id="PS51257">
    <property type="entry name" value="PROKAR_LIPOPROTEIN"/>
    <property type="match status" value="1"/>
</dbReference>
<dbReference type="PRINTS" id="PR00132">
    <property type="entry name" value="GLHYDRLASE2"/>
</dbReference>
<dbReference type="AlphaFoldDB" id="A0A381MY67"/>
<dbReference type="InterPro" id="IPR004199">
    <property type="entry name" value="B-gal_small/dom_5"/>
</dbReference>
<evidence type="ECO:0000256" key="2">
    <source>
        <dbReference type="ARBA" id="ARBA00007401"/>
    </source>
</evidence>
<dbReference type="InterPro" id="IPR032312">
    <property type="entry name" value="LacZ_4"/>
</dbReference>
<name>A0A381MY67_9ZZZZ</name>
<dbReference type="SUPFAM" id="SSF74650">
    <property type="entry name" value="Galactose mutarotase-like"/>
    <property type="match status" value="1"/>
</dbReference>
<organism evidence="8">
    <name type="scientific">marine metagenome</name>
    <dbReference type="NCBI Taxonomy" id="408172"/>
    <lineage>
        <taxon>unclassified sequences</taxon>
        <taxon>metagenomes</taxon>
        <taxon>ecological metagenomes</taxon>
    </lineage>
</organism>
<dbReference type="FunFam" id="3.20.20.80:FF:000018">
    <property type="entry name" value="Beta-galactosidase"/>
    <property type="match status" value="1"/>
</dbReference>
<dbReference type="InterPro" id="IPR011013">
    <property type="entry name" value="Gal_mutarotase_sf_dom"/>
</dbReference>
<dbReference type="PROSITE" id="PS00719">
    <property type="entry name" value="GLYCOSYL_HYDROL_F2_1"/>
    <property type="match status" value="1"/>
</dbReference>
<reference evidence="8" key="1">
    <citation type="submission" date="2018-05" db="EMBL/GenBank/DDBJ databases">
        <authorList>
            <person name="Lanie J.A."/>
            <person name="Ng W.-L."/>
            <person name="Kazmierczak K.M."/>
            <person name="Andrzejewski T.M."/>
            <person name="Davidsen T.M."/>
            <person name="Wayne K.J."/>
            <person name="Tettelin H."/>
            <person name="Glass J.I."/>
            <person name="Rusch D."/>
            <person name="Podicherti R."/>
            <person name="Tsui H.-C.T."/>
            <person name="Winkler M.E."/>
        </authorList>
    </citation>
    <scope>NUCLEOTIDE SEQUENCE</scope>
</reference>
<dbReference type="InterPro" id="IPR017853">
    <property type="entry name" value="GH"/>
</dbReference>
<evidence type="ECO:0000259" key="7">
    <source>
        <dbReference type="SMART" id="SM01038"/>
    </source>
</evidence>
<dbReference type="EMBL" id="UINC01000007">
    <property type="protein sequence ID" value="SUZ47266.1"/>
    <property type="molecule type" value="Genomic_DNA"/>
</dbReference>
<dbReference type="InterPro" id="IPR050347">
    <property type="entry name" value="Bact_Beta-galactosidase"/>
</dbReference>
<dbReference type="GO" id="GO:0009341">
    <property type="term" value="C:beta-galactosidase complex"/>
    <property type="evidence" value="ECO:0007669"/>
    <property type="project" value="InterPro"/>
</dbReference>
<evidence type="ECO:0000313" key="8">
    <source>
        <dbReference type="EMBL" id="SUZ47266.1"/>
    </source>
</evidence>
<keyword evidence="5" id="KW-0326">Glycosidase</keyword>
<dbReference type="Pfam" id="PF02929">
    <property type="entry name" value="Bgal_small_N"/>
    <property type="match status" value="1"/>
</dbReference>
<proteinExistence type="inferred from homology"/>
<dbReference type="InterPro" id="IPR036156">
    <property type="entry name" value="Beta-gal/glucu_dom_sf"/>
</dbReference>
<dbReference type="InterPro" id="IPR008979">
    <property type="entry name" value="Galactose-bd-like_sf"/>
</dbReference>
<evidence type="ECO:0000256" key="3">
    <source>
        <dbReference type="ARBA" id="ARBA00012756"/>
    </source>
</evidence>
<evidence type="ECO:0000256" key="6">
    <source>
        <dbReference type="ARBA" id="ARBA00032230"/>
    </source>
</evidence>
<dbReference type="Gene3D" id="2.60.120.260">
    <property type="entry name" value="Galactose-binding domain-like"/>
    <property type="match status" value="1"/>
</dbReference>
<dbReference type="SUPFAM" id="SSF51445">
    <property type="entry name" value="(Trans)glycosidases"/>
    <property type="match status" value="1"/>
</dbReference>
<sequence>MKKYTNLLLILISFLWVSCGINQQEEWEDPSVFHINRQLARAHFFPFESEELALKNDPFQSKFFQSLNGDWKFNFSPNPKKRPKNFYKTNYDDTNWSDIKVPGHWELQGWSVPIYLDEEYPFPPNPPFVPHDYNAVGSYRRSFTIPDQWDNRDVFLRFSGVRSAFYIWVNGEFVGYSQGSKTPAEFNISHIAKVGENQVAVEVYRFSDGSYLEAQDTWRVSGLERDVYVYARPKTRITDFFVKADLDSTYSTGIFSIDVDLLDQNQSGKELTLRTKLVDPTRKNRTVFDSTNIQIVDSTVSIHIESTVKRVKTWSAEKPNLYQLQIFLLDSLEQIIEATTQQVGFKKVEVREGNLLVNGVPIMFRGVNRHEWDPVKGRAITEASMIRDIQLMKQHNINAVRASHYPNQERWYELCNEYGLYVIDEANIEAHGMRFNEKGYGLITNDPMWKDQWLDRGIRMVERDKNQPSIIMWSMGNEAGDGENFAILYDWIKSRDNTRPVAYQPAEFERHTDVIFPMYKNLQFISEYAEKNPARPLILCEFAHAMGNSVGNLVDYWNTFEQYKSLQGGFIWDWVDQVITKTDTSGNEYWAYGGDFGMEFAENDSNFCANGLVAADRSLNPHIYEVKKVYQPVTFHADNLSRGRIQVTNDYDFIDLSDLTFSWFIKGDNETVSSGRLGTLDLEPGESRTLTFNLSNIRPKPGVAYFLMIQAKTKHKMPLIPKEHLVAWEQFALPIHREAIVEIPSEISPVNLFENDLGVEIYGQRFKIIFNREFGQISQYAIDGVDLLTSPAETNFWRAPNDNDLGNGMPARTQIWKNAGTRMRTKAINSTLKNNVAEIILVSEDTLSSTTLTSKYFVYGNGAVQISQKIDIADSTISEIPRFGMKFSMLGNYDKVSWFGRGPHESYWDRKTSAAVGYYSGSVWEQTYAYVRPQETGNKTDIRWMALTNGRVGLMAKGLPTFDGSVHQYPYEDLYYMPKGQRHGKIDLIPKDHIDWLIDYKQMGVGGDNSWGARPHNKYTLYPGTYEYSFMLIPFESGVDLNKLSKLRFQ</sequence>
<protein>
    <recommendedName>
        <fullName evidence="3">beta-galactosidase</fullName>
        <ecNumber evidence="3">3.2.1.23</ecNumber>
    </recommendedName>
    <alternativeName>
        <fullName evidence="6">Lactase</fullName>
    </alternativeName>
</protein>
<evidence type="ECO:0000256" key="5">
    <source>
        <dbReference type="ARBA" id="ARBA00023295"/>
    </source>
</evidence>
<dbReference type="Pfam" id="PF00703">
    <property type="entry name" value="Glyco_hydro_2"/>
    <property type="match status" value="1"/>
</dbReference>
<dbReference type="Gene3D" id="3.20.20.80">
    <property type="entry name" value="Glycosidases"/>
    <property type="match status" value="1"/>
</dbReference>
<gene>
    <name evidence="8" type="ORF">METZ01_LOCUS120</name>
</gene>
<dbReference type="InterPro" id="IPR006104">
    <property type="entry name" value="Glyco_hydro_2_N"/>
</dbReference>
<dbReference type="PANTHER" id="PTHR46323:SF2">
    <property type="entry name" value="BETA-GALACTOSIDASE"/>
    <property type="match status" value="1"/>
</dbReference>
<dbReference type="SUPFAM" id="SSF49303">
    <property type="entry name" value="beta-Galactosidase/glucuronidase domain"/>
    <property type="match status" value="2"/>
</dbReference>
<dbReference type="GO" id="GO:0005990">
    <property type="term" value="P:lactose catabolic process"/>
    <property type="evidence" value="ECO:0007669"/>
    <property type="project" value="TreeGrafter"/>
</dbReference>
<keyword evidence="4" id="KW-0378">Hydrolase</keyword>
<comment type="similarity">
    <text evidence="2">Belongs to the glycosyl hydrolase 2 family.</text>
</comment>
<dbReference type="Pfam" id="PF02836">
    <property type="entry name" value="Glyco_hydro_2_C"/>
    <property type="match status" value="1"/>
</dbReference>
<dbReference type="Gene3D" id="2.60.40.10">
    <property type="entry name" value="Immunoglobulins"/>
    <property type="match status" value="2"/>
</dbReference>
<dbReference type="GO" id="GO:0030246">
    <property type="term" value="F:carbohydrate binding"/>
    <property type="evidence" value="ECO:0007669"/>
    <property type="project" value="InterPro"/>
</dbReference>
<dbReference type="InterPro" id="IPR006101">
    <property type="entry name" value="Glyco_hydro_2"/>
</dbReference>